<dbReference type="PANTHER" id="PTHR33592">
    <property type="entry name" value="TRANSMEMBRANE PROTEIN"/>
    <property type="match status" value="1"/>
</dbReference>
<gene>
    <name evidence="2" type="ORF">CDL12_18167</name>
</gene>
<keyword evidence="3" id="KW-1185">Reference proteome</keyword>
<name>A0A2G9GVE1_9LAMI</name>
<dbReference type="OrthoDB" id="912640at2759"/>
<proteinExistence type="predicted"/>
<accession>A0A2G9GVE1</accession>
<reference evidence="3" key="1">
    <citation type="journal article" date="2018" name="Gigascience">
        <title>Genome assembly of the Pink Ipe (Handroanthus impetiginosus, Bignoniaceae), a highly valued, ecologically keystone Neotropical timber forest tree.</title>
        <authorList>
            <person name="Silva-Junior O.B."/>
            <person name="Grattapaglia D."/>
            <person name="Novaes E."/>
            <person name="Collevatti R.G."/>
        </authorList>
    </citation>
    <scope>NUCLEOTIDE SEQUENCE [LARGE SCALE GENOMIC DNA]</scope>
    <source>
        <strain evidence="3">cv. UFG-1</strain>
    </source>
</reference>
<evidence type="ECO:0000313" key="2">
    <source>
        <dbReference type="EMBL" id="PIN09251.1"/>
    </source>
</evidence>
<protein>
    <submittedName>
        <fullName evidence="2">Uncharacterized protein</fullName>
    </submittedName>
</protein>
<evidence type="ECO:0000256" key="1">
    <source>
        <dbReference type="SAM" id="SignalP"/>
    </source>
</evidence>
<dbReference type="AlphaFoldDB" id="A0A2G9GVE1"/>
<feature type="chain" id="PRO_5013668200" evidence="1">
    <location>
        <begin position="27"/>
        <end position="115"/>
    </location>
</feature>
<organism evidence="2 3">
    <name type="scientific">Handroanthus impetiginosus</name>
    <dbReference type="NCBI Taxonomy" id="429701"/>
    <lineage>
        <taxon>Eukaryota</taxon>
        <taxon>Viridiplantae</taxon>
        <taxon>Streptophyta</taxon>
        <taxon>Embryophyta</taxon>
        <taxon>Tracheophyta</taxon>
        <taxon>Spermatophyta</taxon>
        <taxon>Magnoliopsida</taxon>
        <taxon>eudicotyledons</taxon>
        <taxon>Gunneridae</taxon>
        <taxon>Pentapetalae</taxon>
        <taxon>asterids</taxon>
        <taxon>lamiids</taxon>
        <taxon>Lamiales</taxon>
        <taxon>Bignoniaceae</taxon>
        <taxon>Crescentiina</taxon>
        <taxon>Tabebuia alliance</taxon>
        <taxon>Handroanthus</taxon>
    </lineage>
</organism>
<keyword evidence="1" id="KW-0732">Signal</keyword>
<comment type="caution">
    <text evidence="2">The sequence shown here is derived from an EMBL/GenBank/DDBJ whole genome shotgun (WGS) entry which is preliminary data.</text>
</comment>
<dbReference type="Proteomes" id="UP000231279">
    <property type="component" value="Unassembled WGS sequence"/>
</dbReference>
<dbReference type="PANTHER" id="PTHR33592:SF10">
    <property type="entry name" value="TRANSMEMBRANE PROTEIN"/>
    <property type="match status" value="1"/>
</dbReference>
<sequence>MAARNISVILLIYFLILELGCREIMAIRLPDTAEQRRRGQNLVIQSLPRGPVPPSGSNPCTYIPGGRSRGRCALAVHGGDFSGGPAAETMAAFPPAVVRFSVASQSNGSRKKELS</sequence>
<dbReference type="EMBL" id="NKXS01003571">
    <property type="protein sequence ID" value="PIN09251.1"/>
    <property type="molecule type" value="Genomic_DNA"/>
</dbReference>
<feature type="signal peptide" evidence="1">
    <location>
        <begin position="1"/>
        <end position="26"/>
    </location>
</feature>
<evidence type="ECO:0000313" key="3">
    <source>
        <dbReference type="Proteomes" id="UP000231279"/>
    </source>
</evidence>